<protein>
    <submittedName>
        <fullName evidence="7 8">LHFPL tetraspan subfamily member 6 protein</fullName>
    </submittedName>
</protein>
<keyword evidence="3 5" id="KW-1133">Transmembrane helix</keyword>
<dbReference type="RefSeq" id="XP_013389500.1">
    <property type="nucleotide sequence ID" value="XM_013534046.1"/>
</dbReference>
<dbReference type="Gene3D" id="1.20.140.150">
    <property type="match status" value="1"/>
</dbReference>
<dbReference type="RefSeq" id="XP_013389499.1">
    <property type="nucleotide sequence ID" value="XM_013534045.1"/>
</dbReference>
<dbReference type="OMA" id="VMQTCGN"/>
<keyword evidence="2 5" id="KW-0812">Transmembrane</keyword>
<proteinExistence type="predicted"/>
<accession>A0A1S3HWR1</accession>
<dbReference type="AlphaFoldDB" id="A0A1S3HWR1"/>
<dbReference type="KEGG" id="lak:106158155"/>
<name>A0A1S3HWR1_LINAN</name>
<feature type="transmembrane region" description="Helical" evidence="5">
    <location>
        <begin position="31"/>
        <end position="52"/>
    </location>
</feature>
<keyword evidence="4 5" id="KW-0472">Membrane</keyword>
<evidence type="ECO:0000256" key="4">
    <source>
        <dbReference type="ARBA" id="ARBA00023136"/>
    </source>
</evidence>
<evidence type="ECO:0000256" key="5">
    <source>
        <dbReference type="SAM" id="Phobius"/>
    </source>
</evidence>
<reference evidence="7 8" key="1">
    <citation type="submission" date="2025-04" db="UniProtKB">
        <authorList>
            <consortium name="RefSeq"/>
        </authorList>
    </citation>
    <scope>IDENTIFICATION</scope>
    <source>
        <tissue evidence="7 8">Gonads</tissue>
    </source>
</reference>
<feature type="transmembrane region" description="Helical" evidence="5">
    <location>
        <begin position="110"/>
        <end position="135"/>
    </location>
</feature>
<dbReference type="OrthoDB" id="5873721at2759"/>
<evidence type="ECO:0000256" key="1">
    <source>
        <dbReference type="ARBA" id="ARBA00004141"/>
    </source>
</evidence>
<gene>
    <name evidence="7 8" type="primary">LOC106158155</name>
</gene>
<dbReference type="Pfam" id="PF10242">
    <property type="entry name" value="L_HMGIC_fpl"/>
    <property type="match status" value="1"/>
</dbReference>
<dbReference type="InterPro" id="IPR019372">
    <property type="entry name" value="LHFPL"/>
</dbReference>
<dbReference type="STRING" id="7574.A0A1S3HWR1"/>
<comment type="subcellular location">
    <subcellularLocation>
        <location evidence="1">Membrane</location>
        <topology evidence="1">Multi-pass membrane protein</topology>
    </subcellularLocation>
</comment>
<dbReference type="GeneID" id="106158155"/>
<feature type="transmembrane region" description="Helical" evidence="5">
    <location>
        <begin position="147"/>
        <end position="170"/>
    </location>
</feature>
<evidence type="ECO:0000256" key="2">
    <source>
        <dbReference type="ARBA" id="ARBA00022692"/>
    </source>
</evidence>
<dbReference type="Proteomes" id="UP000085678">
    <property type="component" value="Unplaced"/>
</dbReference>
<evidence type="ECO:0000313" key="6">
    <source>
        <dbReference type="Proteomes" id="UP000085678"/>
    </source>
</evidence>
<keyword evidence="6" id="KW-1185">Reference proteome</keyword>
<evidence type="ECO:0000313" key="7">
    <source>
        <dbReference type="RefSeq" id="XP_013389499.1"/>
    </source>
</evidence>
<dbReference type="GO" id="GO:0016020">
    <property type="term" value="C:membrane"/>
    <property type="evidence" value="ECO:0007669"/>
    <property type="project" value="UniProtKB-SubCell"/>
</dbReference>
<evidence type="ECO:0000256" key="3">
    <source>
        <dbReference type="ARBA" id="ARBA00022989"/>
    </source>
</evidence>
<evidence type="ECO:0000313" key="8">
    <source>
        <dbReference type="RefSeq" id="XP_013389500.1"/>
    </source>
</evidence>
<sequence length="231" mass="25291">MVDKYNYYKNKLDPMKYRAGRQSMGTSLTGVGYLWAFLSMISMGLSATGFYLPFWLQGTMPGVENNRTSILVTFGPFRRCTYPRIDPDTQALQIIEECGRYTTFTDIPSFSWQLVTILVGTGCALSMLVAFTAMFSCCVRDVISQTLARVGGGLQLIAGLLIGGGCVLYPNGWNSWEVQQACGGLSAAYQIGTCSFSWAYYLTIAGAATSILCTCLSCHASKEKYYGSYGM</sequence>
<organism evidence="6 7">
    <name type="scientific">Lingula anatina</name>
    <name type="common">Brachiopod</name>
    <name type="synonym">Lingula unguis</name>
    <dbReference type="NCBI Taxonomy" id="7574"/>
    <lineage>
        <taxon>Eukaryota</taxon>
        <taxon>Metazoa</taxon>
        <taxon>Spiralia</taxon>
        <taxon>Lophotrochozoa</taxon>
        <taxon>Brachiopoda</taxon>
        <taxon>Linguliformea</taxon>
        <taxon>Lingulata</taxon>
        <taxon>Lingulida</taxon>
        <taxon>Linguloidea</taxon>
        <taxon>Lingulidae</taxon>
        <taxon>Lingula</taxon>
    </lineage>
</organism>
<dbReference type="PANTHER" id="PTHR12489">
    <property type="entry name" value="LIPOMA HMGIC FUSION PARTNER-LIKE PROTEIN"/>
    <property type="match status" value="1"/>
</dbReference>
<dbReference type="PANTHER" id="PTHR12489:SF16">
    <property type="entry name" value="LHFPL TETRASPAN SUBFAMILY MEMBER 6 PROTEIN-RELATED"/>
    <property type="match status" value="1"/>
</dbReference>
<feature type="transmembrane region" description="Helical" evidence="5">
    <location>
        <begin position="198"/>
        <end position="218"/>
    </location>
</feature>